<dbReference type="CDD" id="cd02137">
    <property type="entry name" value="MhqN-like"/>
    <property type="match status" value="1"/>
</dbReference>
<dbReference type="STRING" id="1246626.BleG1_0511"/>
<dbReference type="InterPro" id="IPR000415">
    <property type="entry name" value="Nitroreductase-like"/>
</dbReference>
<dbReference type="Proteomes" id="UP000027142">
    <property type="component" value="Chromosome"/>
</dbReference>
<dbReference type="GO" id="GO:0016491">
    <property type="term" value="F:oxidoreductase activity"/>
    <property type="evidence" value="ECO:0007669"/>
    <property type="project" value="UniProtKB-KW"/>
</dbReference>
<dbReference type="AlphaFoldDB" id="A0A060LZ91"/>
<comment type="similarity">
    <text evidence="1">Belongs to the nitroreductase family.</text>
</comment>
<dbReference type="KEGG" id="ble:BleG1_0511"/>
<dbReference type="EMBL" id="CP003923">
    <property type="protein sequence ID" value="AIC93119.1"/>
    <property type="molecule type" value="Genomic_DNA"/>
</dbReference>
<dbReference type="PANTHER" id="PTHR43673:SF10">
    <property type="entry name" value="NADH DEHYDROGENASE_NAD(P)H NITROREDUCTASE XCC3605-RELATED"/>
    <property type="match status" value="1"/>
</dbReference>
<dbReference type="InterPro" id="IPR029479">
    <property type="entry name" value="Nitroreductase"/>
</dbReference>
<evidence type="ECO:0000259" key="3">
    <source>
        <dbReference type="Pfam" id="PF00881"/>
    </source>
</evidence>
<dbReference type="HOGENOM" id="CLU_070764_4_5_9"/>
<proteinExistence type="inferred from homology"/>
<dbReference type="Pfam" id="PF00881">
    <property type="entry name" value="Nitroreductase"/>
    <property type="match status" value="1"/>
</dbReference>
<name>A0A060LZ91_9BACI</name>
<keyword evidence="5" id="KW-1185">Reference proteome</keyword>
<evidence type="ECO:0000313" key="5">
    <source>
        <dbReference type="Proteomes" id="UP000027142"/>
    </source>
</evidence>
<evidence type="ECO:0000256" key="2">
    <source>
        <dbReference type="ARBA" id="ARBA00023002"/>
    </source>
</evidence>
<dbReference type="PATRIC" id="fig|1246626.3.peg.500"/>
<organism evidence="4 5">
    <name type="scientific">Shouchella lehensis G1</name>
    <dbReference type="NCBI Taxonomy" id="1246626"/>
    <lineage>
        <taxon>Bacteria</taxon>
        <taxon>Bacillati</taxon>
        <taxon>Bacillota</taxon>
        <taxon>Bacilli</taxon>
        <taxon>Bacillales</taxon>
        <taxon>Bacillaceae</taxon>
        <taxon>Shouchella</taxon>
    </lineage>
</organism>
<evidence type="ECO:0000313" key="4">
    <source>
        <dbReference type="EMBL" id="AIC93119.1"/>
    </source>
</evidence>
<accession>A0A060LZ91</accession>
<sequence length="216" mass="24043">MDKVGNEMTTKEHFLNVLESRKSIRIYDENVKISKEEMTELLGAAIKAPSSVNLQPWRFVVIESDEAKSTLAPLASFNQNQVKTSSAVIAVFADMNNLDYLEEIYGKAVELGLMPEEVKENQVPAIRGLLSGISNQQNKETILIDGGLVSMQLMLTAKAFGYDTNPIGGFDKENIAEAFGLEKERYVPVMLISIGKANEAGYKSYRMPVEQVTEWK</sequence>
<evidence type="ECO:0000256" key="1">
    <source>
        <dbReference type="ARBA" id="ARBA00007118"/>
    </source>
</evidence>
<dbReference type="Gene3D" id="3.40.109.10">
    <property type="entry name" value="NADH Oxidase"/>
    <property type="match status" value="1"/>
</dbReference>
<feature type="domain" description="Nitroreductase" evidence="3">
    <location>
        <begin position="19"/>
        <end position="196"/>
    </location>
</feature>
<keyword evidence="2" id="KW-0560">Oxidoreductase</keyword>
<reference evidence="4 5" key="1">
    <citation type="journal article" date="2014" name="Gene">
        <title>A comparative genomic analysis of the alkalitolerant soil bacterium Bacillus lehensis G1.</title>
        <authorList>
            <person name="Noor Y.M."/>
            <person name="Samsulrizal N.H."/>
            <person name="Jema'on N.A."/>
            <person name="Low K.O."/>
            <person name="Ramli A.N."/>
            <person name="Alias N.I."/>
            <person name="Damis S.I."/>
            <person name="Fuzi S.F."/>
            <person name="Isa M.N."/>
            <person name="Murad A.M."/>
            <person name="Raih M.F."/>
            <person name="Bakar F.D."/>
            <person name="Najimudin N."/>
            <person name="Mahadi N.M."/>
            <person name="Illias R.M."/>
        </authorList>
    </citation>
    <scope>NUCLEOTIDE SEQUENCE [LARGE SCALE GENOMIC DNA]</scope>
    <source>
        <strain evidence="4 5">G1</strain>
    </source>
</reference>
<dbReference type="PANTHER" id="PTHR43673">
    <property type="entry name" value="NAD(P)H NITROREDUCTASE YDGI-RELATED"/>
    <property type="match status" value="1"/>
</dbReference>
<gene>
    <name evidence="4" type="ORF">BleG1_0511</name>
</gene>
<protein>
    <submittedName>
        <fullName evidence="4">Nitroreductase</fullName>
    </submittedName>
</protein>
<dbReference type="SUPFAM" id="SSF55469">
    <property type="entry name" value="FMN-dependent nitroreductase-like"/>
    <property type="match status" value="1"/>
</dbReference>
<dbReference type="eggNOG" id="COG0778">
    <property type="taxonomic scope" value="Bacteria"/>
</dbReference>